<evidence type="ECO:0000256" key="3">
    <source>
        <dbReference type="ARBA" id="ARBA00012438"/>
    </source>
</evidence>
<dbReference type="AlphaFoldDB" id="A0A512DZG1"/>
<dbReference type="PANTHER" id="PTHR43711:SF1">
    <property type="entry name" value="HISTIDINE KINASE 1"/>
    <property type="match status" value="1"/>
</dbReference>
<dbReference type="SUPFAM" id="SSF55874">
    <property type="entry name" value="ATPase domain of HSP90 chaperone/DNA topoisomerase II/histidine kinase"/>
    <property type="match status" value="1"/>
</dbReference>
<keyword evidence="6" id="KW-0418">Kinase</keyword>
<proteinExistence type="predicted"/>
<dbReference type="PROSITE" id="PS50885">
    <property type="entry name" value="HAMP"/>
    <property type="match status" value="1"/>
</dbReference>
<dbReference type="PROSITE" id="PS50109">
    <property type="entry name" value="HIS_KIN"/>
    <property type="match status" value="1"/>
</dbReference>
<dbReference type="CDD" id="cd00082">
    <property type="entry name" value="HisKA"/>
    <property type="match status" value="1"/>
</dbReference>
<sequence>MKIAFPLRSKIVVALGTVIVATLLVFAWVMDAVVVMPRIREQVGVSLSTMATQAQASLTQRLLERALASREPALHMALAKVGAAPTGSSPPLEPERAALADHHPLRDGTELLLLNREGAVIDGPPALIGAMVSFGGGTPDDRFFQLVNIGGREFDVGRAVGQRTPDLERLGWSVVAAQPLDFAARPLVSMSVGTAGFTALAGLVLFSCGWVIATRVTRPLTAIRLAASRLAAGDDRMPVPSVSDYAEVQSISRSLQTLDLRMREGERQSIRIGRSLHQRESLLRAIAHDLRSPLTAAMSLSETLANPRSRLSGEDRAAAAAGCFAAMRNMQDLLDNLLRWAFLQMDVSTASAPAELRQTIHDALSLSFATAEAKGVDLIVYAPPLEVDTEAEVIGTVVRNLVNNAIKFTRSGGTVRVTAHPYEYGLLVSVADSGVGMSADTLESLFPAQYPPTDGEAGCLPRSMPGTEGEPGTGLGLILCRELVERCGGWIGAESVEGFGTTFRFSLPVG</sequence>
<dbReference type="Gene3D" id="6.10.340.10">
    <property type="match status" value="1"/>
</dbReference>
<dbReference type="InterPro" id="IPR003661">
    <property type="entry name" value="HisK_dim/P_dom"/>
</dbReference>
<keyword evidence="12" id="KW-1185">Reference proteome</keyword>
<dbReference type="InterPro" id="IPR036890">
    <property type="entry name" value="HATPase_C_sf"/>
</dbReference>
<evidence type="ECO:0000313" key="11">
    <source>
        <dbReference type="EMBL" id="GEO41590.1"/>
    </source>
</evidence>
<dbReference type="Gene3D" id="3.30.565.10">
    <property type="entry name" value="Histidine kinase-like ATPase, C-terminal domain"/>
    <property type="match status" value="1"/>
</dbReference>
<evidence type="ECO:0000313" key="12">
    <source>
        <dbReference type="Proteomes" id="UP000321523"/>
    </source>
</evidence>
<evidence type="ECO:0000256" key="7">
    <source>
        <dbReference type="ARBA" id="ARBA00023012"/>
    </source>
</evidence>
<gene>
    <name evidence="11" type="ORF">SAE02_57380</name>
</gene>
<keyword evidence="8" id="KW-0812">Transmembrane</keyword>
<dbReference type="PANTHER" id="PTHR43711">
    <property type="entry name" value="TWO-COMPONENT HISTIDINE KINASE"/>
    <property type="match status" value="1"/>
</dbReference>
<dbReference type="InterPro" id="IPR036097">
    <property type="entry name" value="HisK_dim/P_sf"/>
</dbReference>
<feature type="transmembrane region" description="Helical" evidence="8">
    <location>
        <begin position="12"/>
        <end position="30"/>
    </location>
</feature>
<dbReference type="Proteomes" id="UP000321523">
    <property type="component" value="Unassembled WGS sequence"/>
</dbReference>
<keyword evidence="4" id="KW-0597">Phosphoprotein</keyword>
<dbReference type="RefSeq" id="WP_044432784.1">
    <property type="nucleotide sequence ID" value="NZ_BJYZ01000029.1"/>
</dbReference>
<dbReference type="GO" id="GO:0016020">
    <property type="term" value="C:membrane"/>
    <property type="evidence" value="ECO:0007669"/>
    <property type="project" value="UniProtKB-SubCell"/>
</dbReference>
<feature type="domain" description="Histidine kinase" evidence="9">
    <location>
        <begin position="285"/>
        <end position="510"/>
    </location>
</feature>
<dbReference type="InterPro" id="IPR050736">
    <property type="entry name" value="Sensor_HK_Regulatory"/>
</dbReference>
<evidence type="ECO:0000256" key="5">
    <source>
        <dbReference type="ARBA" id="ARBA00022679"/>
    </source>
</evidence>
<reference evidence="11 12" key="1">
    <citation type="submission" date="2019-07" db="EMBL/GenBank/DDBJ databases">
        <title>Whole genome shotgun sequence of Skermanella aerolata NBRC 106429.</title>
        <authorList>
            <person name="Hosoyama A."/>
            <person name="Uohara A."/>
            <person name="Ohji S."/>
            <person name="Ichikawa N."/>
        </authorList>
    </citation>
    <scope>NUCLEOTIDE SEQUENCE [LARGE SCALE GENOMIC DNA]</scope>
    <source>
        <strain evidence="11 12">NBRC 106429</strain>
    </source>
</reference>
<comment type="catalytic activity">
    <reaction evidence="1">
        <text>ATP + protein L-histidine = ADP + protein N-phospho-L-histidine.</text>
        <dbReference type="EC" id="2.7.13.3"/>
    </reaction>
</comment>
<accession>A0A512DZG1</accession>
<keyword evidence="8" id="KW-0472">Membrane</keyword>
<dbReference type="Pfam" id="PF02518">
    <property type="entry name" value="HATPase_c"/>
    <property type="match status" value="1"/>
</dbReference>
<name>A0A512DZG1_9PROT</name>
<comment type="subcellular location">
    <subcellularLocation>
        <location evidence="2">Membrane</location>
    </subcellularLocation>
</comment>
<dbReference type="InterPro" id="IPR003660">
    <property type="entry name" value="HAMP_dom"/>
</dbReference>
<evidence type="ECO:0000259" key="9">
    <source>
        <dbReference type="PROSITE" id="PS50109"/>
    </source>
</evidence>
<evidence type="ECO:0000259" key="10">
    <source>
        <dbReference type="PROSITE" id="PS50885"/>
    </source>
</evidence>
<dbReference type="OrthoDB" id="9760752at2"/>
<dbReference type="EC" id="2.7.13.3" evidence="3"/>
<dbReference type="EMBL" id="BJYZ01000029">
    <property type="protein sequence ID" value="GEO41590.1"/>
    <property type="molecule type" value="Genomic_DNA"/>
</dbReference>
<dbReference type="Gene3D" id="1.10.287.130">
    <property type="match status" value="1"/>
</dbReference>
<dbReference type="InterPro" id="IPR003594">
    <property type="entry name" value="HATPase_dom"/>
</dbReference>
<keyword evidence="5" id="KW-0808">Transferase</keyword>
<keyword evidence="8" id="KW-1133">Transmembrane helix</keyword>
<evidence type="ECO:0000256" key="2">
    <source>
        <dbReference type="ARBA" id="ARBA00004370"/>
    </source>
</evidence>
<protein>
    <recommendedName>
        <fullName evidence="3">histidine kinase</fullName>
        <ecNumber evidence="3">2.7.13.3</ecNumber>
    </recommendedName>
</protein>
<dbReference type="Pfam" id="PF00512">
    <property type="entry name" value="HisKA"/>
    <property type="match status" value="1"/>
</dbReference>
<dbReference type="InterPro" id="IPR005467">
    <property type="entry name" value="His_kinase_dom"/>
</dbReference>
<evidence type="ECO:0000256" key="1">
    <source>
        <dbReference type="ARBA" id="ARBA00000085"/>
    </source>
</evidence>
<dbReference type="SMART" id="SM00388">
    <property type="entry name" value="HisKA"/>
    <property type="match status" value="1"/>
</dbReference>
<dbReference type="PRINTS" id="PR00344">
    <property type="entry name" value="BCTRLSENSOR"/>
</dbReference>
<keyword evidence="7" id="KW-0902">Two-component regulatory system</keyword>
<feature type="domain" description="HAMP" evidence="10">
    <location>
        <begin position="214"/>
        <end position="267"/>
    </location>
</feature>
<evidence type="ECO:0000256" key="4">
    <source>
        <dbReference type="ARBA" id="ARBA00022553"/>
    </source>
</evidence>
<evidence type="ECO:0000256" key="6">
    <source>
        <dbReference type="ARBA" id="ARBA00022777"/>
    </source>
</evidence>
<dbReference type="SMART" id="SM00387">
    <property type="entry name" value="HATPase_c"/>
    <property type="match status" value="1"/>
</dbReference>
<evidence type="ECO:0000256" key="8">
    <source>
        <dbReference type="SAM" id="Phobius"/>
    </source>
</evidence>
<dbReference type="SUPFAM" id="SSF47384">
    <property type="entry name" value="Homodimeric domain of signal transducing histidine kinase"/>
    <property type="match status" value="1"/>
</dbReference>
<dbReference type="InterPro" id="IPR004358">
    <property type="entry name" value="Sig_transdc_His_kin-like_C"/>
</dbReference>
<organism evidence="11 12">
    <name type="scientific">Skermanella aerolata</name>
    <dbReference type="NCBI Taxonomy" id="393310"/>
    <lineage>
        <taxon>Bacteria</taxon>
        <taxon>Pseudomonadati</taxon>
        <taxon>Pseudomonadota</taxon>
        <taxon>Alphaproteobacteria</taxon>
        <taxon>Rhodospirillales</taxon>
        <taxon>Azospirillaceae</taxon>
        <taxon>Skermanella</taxon>
    </lineage>
</organism>
<comment type="caution">
    <text evidence="11">The sequence shown here is derived from an EMBL/GenBank/DDBJ whole genome shotgun (WGS) entry which is preliminary data.</text>
</comment>
<dbReference type="GO" id="GO:0000155">
    <property type="term" value="F:phosphorelay sensor kinase activity"/>
    <property type="evidence" value="ECO:0007669"/>
    <property type="project" value="InterPro"/>
</dbReference>